<dbReference type="InterPro" id="IPR031545">
    <property type="entry name" value="SRP72_TPR-like"/>
</dbReference>
<evidence type="ECO:0000256" key="1">
    <source>
        <dbReference type="ARBA" id="ARBA00004240"/>
    </source>
</evidence>
<feature type="compositionally biased region" description="Basic residues" evidence="10">
    <location>
        <begin position="557"/>
        <end position="566"/>
    </location>
</feature>
<reference evidence="12 13" key="1">
    <citation type="submission" date="2024-09" db="EMBL/GenBank/DDBJ databases">
        <title>Rethinking Asexuality: The Enigmatic Case of Functional Sexual Genes in Lepraria (Stereocaulaceae).</title>
        <authorList>
            <person name="Doellman M."/>
            <person name="Sun Y."/>
            <person name="Barcenas-Pena A."/>
            <person name="Lumbsch H.T."/>
            <person name="Grewe F."/>
        </authorList>
    </citation>
    <scope>NUCLEOTIDE SEQUENCE [LARGE SCALE GENOMIC DNA]</scope>
    <source>
        <strain evidence="12 13">Mercado 3170</strain>
    </source>
</reference>
<evidence type="ECO:0000256" key="5">
    <source>
        <dbReference type="ARBA" id="ARBA00022490"/>
    </source>
</evidence>
<dbReference type="Gene3D" id="1.25.40.10">
    <property type="entry name" value="Tetratricopeptide repeat domain"/>
    <property type="match status" value="1"/>
</dbReference>
<proteinExistence type="inferred from homology"/>
<keyword evidence="8 9" id="KW-0687">Ribonucleoprotein</keyword>
<dbReference type="PANTHER" id="PTHR14094:SF9">
    <property type="entry name" value="SIGNAL RECOGNITION PARTICLE SUBUNIT SRP72"/>
    <property type="match status" value="1"/>
</dbReference>
<evidence type="ECO:0000256" key="2">
    <source>
        <dbReference type="ARBA" id="ARBA00004496"/>
    </source>
</evidence>
<dbReference type="SUPFAM" id="SSF48452">
    <property type="entry name" value="TPR-like"/>
    <property type="match status" value="1"/>
</dbReference>
<dbReference type="Proteomes" id="UP001590950">
    <property type="component" value="Unassembled WGS sequence"/>
</dbReference>
<evidence type="ECO:0000256" key="3">
    <source>
        <dbReference type="ARBA" id="ARBA00007676"/>
    </source>
</evidence>
<dbReference type="InterPro" id="IPR026270">
    <property type="entry name" value="SRP72"/>
</dbReference>
<keyword evidence="6" id="KW-0256">Endoplasmic reticulum</keyword>
<dbReference type="EMBL" id="JBEFKJ010000003">
    <property type="protein sequence ID" value="KAL2047090.1"/>
    <property type="molecule type" value="Genomic_DNA"/>
</dbReference>
<feature type="region of interest" description="Disordered" evidence="10">
    <location>
        <begin position="539"/>
        <end position="646"/>
    </location>
</feature>
<evidence type="ECO:0000313" key="13">
    <source>
        <dbReference type="Proteomes" id="UP001590950"/>
    </source>
</evidence>
<name>A0ABR4AMW9_9LECA</name>
<evidence type="ECO:0000256" key="10">
    <source>
        <dbReference type="SAM" id="MobiDB-lite"/>
    </source>
</evidence>
<evidence type="ECO:0000313" key="12">
    <source>
        <dbReference type="EMBL" id="KAL2047090.1"/>
    </source>
</evidence>
<keyword evidence="13" id="KW-1185">Reference proteome</keyword>
<feature type="domain" description="Signal recognition particle SRP72 subunit RNA-binding" evidence="11">
    <location>
        <begin position="545"/>
        <end position="593"/>
    </location>
</feature>
<feature type="compositionally biased region" description="Basic residues" evidence="10">
    <location>
        <begin position="591"/>
        <end position="600"/>
    </location>
</feature>
<dbReference type="PIRSF" id="PIRSF038922">
    <property type="entry name" value="SRP72"/>
    <property type="match status" value="1"/>
</dbReference>
<evidence type="ECO:0000256" key="9">
    <source>
        <dbReference type="PIRNR" id="PIRNR038922"/>
    </source>
</evidence>
<evidence type="ECO:0000256" key="6">
    <source>
        <dbReference type="ARBA" id="ARBA00022824"/>
    </source>
</evidence>
<gene>
    <name evidence="12" type="ORF">N7G274_001109</name>
</gene>
<evidence type="ECO:0000256" key="8">
    <source>
        <dbReference type="ARBA" id="ARBA00023274"/>
    </source>
</evidence>
<comment type="subcellular location">
    <subcellularLocation>
        <location evidence="2 9">Cytoplasm</location>
    </subcellularLocation>
    <subcellularLocation>
        <location evidence="1">Endoplasmic reticulum</location>
    </subcellularLocation>
</comment>
<keyword evidence="7 9" id="KW-0733">Signal recognition particle</keyword>
<feature type="compositionally biased region" description="Basic and acidic residues" evidence="10">
    <location>
        <begin position="567"/>
        <end position="590"/>
    </location>
</feature>
<dbReference type="InterPro" id="IPR013699">
    <property type="entry name" value="Signal_recog_part_SRP72_RNA-bd"/>
</dbReference>
<accession>A0ABR4AMW9</accession>
<dbReference type="Pfam" id="PF17004">
    <property type="entry name" value="SRP_TPR_like"/>
    <property type="match status" value="1"/>
</dbReference>
<comment type="caution">
    <text evidence="12">The sequence shown here is derived from an EMBL/GenBank/DDBJ whole genome shotgun (WGS) entry which is preliminary data.</text>
</comment>
<evidence type="ECO:0000259" key="11">
    <source>
        <dbReference type="Pfam" id="PF08492"/>
    </source>
</evidence>
<keyword evidence="5 9" id="KW-0963">Cytoplasm</keyword>
<dbReference type="InterPro" id="IPR011990">
    <property type="entry name" value="TPR-like_helical_dom_sf"/>
</dbReference>
<evidence type="ECO:0000256" key="4">
    <source>
        <dbReference type="ARBA" id="ARBA00018350"/>
    </source>
</evidence>
<sequence length="646" mass="70589">MTTATKPLSALLQRTTVTDHEEVLQACNASLRVSRNDLETQYIKFLALLKLDRYDDALRVLEESGDRLKERAGVERAYALYRIGELEKAKDAARGIMDGRGARHVEAQASYRSEDFTNAAVLYKELARSQAAAEGEESDLRINSGATDAQLEWTRQGDLVSKKKPGREDLEAFETAYNAACGSIAKGELGQGEMLLKRAKDLCNALDEFTDKEKAAELLPISVQQLYVFSKLGKTKEAERLASEISLQEIPDVSTRQIAQNNKLAATPRTSNPYLSHRLFHSTETLPKTDNLFKLQAERMQQNGLALDLLVSKSNGVIKATNNLLSHSLPTTSSHVNNISVINAAAHAQSQLAKLGLKQIQPLLEKRPKDIGLTMTIIQLYVLTNNHGSAVTVLESLMKRLSESGTPADQDVVFAPGLVALQVSLYTQQARRSQIKTVLAKAASYWRHRSKPPTSLLRASGLSLLNSSDPEHQAIARDIFDTLHTQDSASKFATAGRVAAHALTSPEKVAADADMLTPVPRLIAGIDVAALEEAGIPSLPSATTTTRKRALDEKPKPAKKRVRNSKLPKDHDPSKTPDPERWLPLRDRSTYRPKGRKGRQKAAEKTQGGVSNEKTAEGKTTGTDGVIKAPEKGGGQGKGKRKKGKK</sequence>
<dbReference type="PANTHER" id="PTHR14094">
    <property type="entry name" value="SIGNAL RECOGNITION PARTICLE 72"/>
    <property type="match status" value="1"/>
</dbReference>
<dbReference type="Pfam" id="PF08492">
    <property type="entry name" value="SRP72"/>
    <property type="match status" value="1"/>
</dbReference>
<evidence type="ECO:0000256" key="7">
    <source>
        <dbReference type="ARBA" id="ARBA00023135"/>
    </source>
</evidence>
<protein>
    <recommendedName>
        <fullName evidence="4 9">Signal recognition particle subunit SRP72</fullName>
    </recommendedName>
</protein>
<feature type="compositionally biased region" description="Polar residues" evidence="10">
    <location>
        <begin position="608"/>
        <end position="623"/>
    </location>
</feature>
<organism evidence="12 13">
    <name type="scientific">Stereocaulon virgatum</name>
    <dbReference type="NCBI Taxonomy" id="373712"/>
    <lineage>
        <taxon>Eukaryota</taxon>
        <taxon>Fungi</taxon>
        <taxon>Dikarya</taxon>
        <taxon>Ascomycota</taxon>
        <taxon>Pezizomycotina</taxon>
        <taxon>Lecanoromycetes</taxon>
        <taxon>OSLEUM clade</taxon>
        <taxon>Lecanoromycetidae</taxon>
        <taxon>Lecanorales</taxon>
        <taxon>Lecanorineae</taxon>
        <taxon>Stereocaulaceae</taxon>
        <taxon>Stereocaulon</taxon>
    </lineage>
</organism>
<comment type="function">
    <text evidence="9">Component of the signal recognition particle (SRP) complex, a ribonucleoprotein complex that mediates the cotranslational targeting of secretory and membrane proteins to the endoplasmic reticulum (ER).</text>
</comment>
<comment type="similarity">
    <text evidence="3 9">Belongs to the SRP72 family.</text>
</comment>